<dbReference type="Pfam" id="PF13560">
    <property type="entry name" value="HTH_31"/>
    <property type="match status" value="1"/>
</dbReference>
<feature type="coiled-coil region" evidence="1">
    <location>
        <begin position="259"/>
        <end position="286"/>
    </location>
</feature>
<evidence type="ECO:0000256" key="1">
    <source>
        <dbReference type="SAM" id="Coils"/>
    </source>
</evidence>
<keyword evidence="1" id="KW-0175">Coiled coil</keyword>
<reference evidence="2 3" key="1">
    <citation type="submission" date="2021-07" db="EMBL/GenBank/DDBJ databases">
        <title>Whole Genome Sequence of Nocardia Iowensis.</title>
        <authorList>
            <person name="Lamm A."/>
            <person name="Collins-Fairclough A.M."/>
            <person name="Bunk B."/>
            <person name="Sproer C."/>
        </authorList>
    </citation>
    <scope>NUCLEOTIDE SEQUENCE [LARGE SCALE GENOMIC DNA]</scope>
    <source>
        <strain evidence="2 3">NRRL 5646</strain>
    </source>
</reference>
<accession>A0ABX8RYE8</accession>
<keyword evidence="3" id="KW-1185">Reference proteome</keyword>
<name>A0ABX8RYE8_NOCIO</name>
<proteinExistence type="predicted"/>
<dbReference type="InterPro" id="IPR001387">
    <property type="entry name" value="Cro/C1-type_HTH"/>
</dbReference>
<dbReference type="CDD" id="cd00093">
    <property type="entry name" value="HTH_XRE"/>
    <property type="match status" value="1"/>
</dbReference>
<dbReference type="RefSeq" id="WP_218477331.1">
    <property type="nucleotide sequence ID" value="NZ_BAABJN010000015.1"/>
</dbReference>
<organism evidence="2 3">
    <name type="scientific">Nocardia iowensis</name>
    <dbReference type="NCBI Taxonomy" id="204891"/>
    <lineage>
        <taxon>Bacteria</taxon>
        <taxon>Bacillati</taxon>
        <taxon>Actinomycetota</taxon>
        <taxon>Actinomycetes</taxon>
        <taxon>Mycobacteriales</taxon>
        <taxon>Nocardiaceae</taxon>
        <taxon>Nocardia</taxon>
    </lineage>
</organism>
<evidence type="ECO:0000313" key="3">
    <source>
        <dbReference type="Proteomes" id="UP000694257"/>
    </source>
</evidence>
<dbReference type="EMBL" id="CP078145">
    <property type="protein sequence ID" value="QXN94690.1"/>
    <property type="molecule type" value="Genomic_DNA"/>
</dbReference>
<evidence type="ECO:0000313" key="2">
    <source>
        <dbReference type="EMBL" id="QXN94690.1"/>
    </source>
</evidence>
<sequence length="408" mass="43721">MDQSGTRQFTVGRLVKMRRAEKGLSRRVVAGLVGRSEEWLRLVESGRCRLDSVEVILALSEVLGFDHNILIERRAGASGDGNTMGGEVARKLRQAILGHPRFRVQDTSALSLDLLSVATELASCRRAWHESPRRYTTVLEKLPAVVSASRLLYLHVNDSANASLQVSAYHLAREVCTGIGADDLAWIVADRAMELAGLADSPIEVATAAWHFGCSLLHIGETGLCLECVASSATLVDAVPNSVDRTIVSGAFHLLGARASAAEHDLADAERRLAGAKRIADELGRDGRIPGVTFGQTEIDIACMEISTGSDDADGAVKIGAETELTPDYPVEGRARYYIAMAEAFATGGDDVGAVFSLTKAAAACPEELRFNRAAHRALQRIGCGNQLVAHEVTRLFALAGLERPRSP</sequence>
<gene>
    <name evidence="2" type="ORF">KV110_17520</name>
</gene>
<protein>
    <submittedName>
        <fullName evidence="2">Helix-turn-helix domain-containing protein</fullName>
    </submittedName>
</protein>
<dbReference type="Proteomes" id="UP000694257">
    <property type="component" value="Chromosome"/>
</dbReference>